<gene>
    <name evidence="1" type="ordered locus">SpiBuddy_1545</name>
</gene>
<protein>
    <submittedName>
        <fullName evidence="1">Uncharacterized protein</fullName>
    </submittedName>
</protein>
<dbReference type="KEGG" id="sbu:SpiBuddy_1545"/>
<keyword evidence="2" id="KW-1185">Reference proteome</keyword>
<dbReference type="STRING" id="158189.SpiBuddy_1545"/>
<proteinExistence type="predicted"/>
<organism evidence="1 2">
    <name type="scientific">Sphaerochaeta globosa (strain ATCC BAA-1886 / DSM 22777 / Buddy)</name>
    <name type="common">Spirochaeta sp. (strain Buddy)</name>
    <dbReference type="NCBI Taxonomy" id="158189"/>
    <lineage>
        <taxon>Bacteria</taxon>
        <taxon>Pseudomonadati</taxon>
        <taxon>Spirochaetota</taxon>
        <taxon>Spirochaetia</taxon>
        <taxon>Spirochaetales</taxon>
        <taxon>Sphaerochaetaceae</taxon>
        <taxon>Sphaerochaeta</taxon>
    </lineage>
</organism>
<dbReference type="RefSeq" id="WP_013607220.1">
    <property type="nucleotide sequence ID" value="NC_015152.1"/>
</dbReference>
<dbReference type="EMBL" id="CP002541">
    <property type="protein sequence ID" value="ADY13370.1"/>
    <property type="molecule type" value="Genomic_DNA"/>
</dbReference>
<evidence type="ECO:0000313" key="2">
    <source>
        <dbReference type="Proteomes" id="UP000008466"/>
    </source>
</evidence>
<evidence type="ECO:0000313" key="1">
    <source>
        <dbReference type="EMBL" id="ADY13370.1"/>
    </source>
</evidence>
<name>F0RZ89_SPHGB</name>
<dbReference type="Proteomes" id="UP000008466">
    <property type="component" value="Chromosome"/>
</dbReference>
<dbReference type="HOGENOM" id="CLU_1142003_0_0_12"/>
<accession>F0RZ89</accession>
<reference evidence="2" key="1">
    <citation type="submission" date="2011-02" db="EMBL/GenBank/DDBJ databases">
        <title>Complete sequence of Spirochaeta sp. Buddy.</title>
        <authorList>
            <person name="Lucas S."/>
            <person name="Copeland A."/>
            <person name="Lapidus A."/>
            <person name="Cheng J.-F."/>
            <person name="Goodwin L."/>
            <person name="Pitluck S."/>
            <person name="Zeytun A."/>
            <person name="Detter J.C."/>
            <person name="Han C."/>
            <person name="Tapia R."/>
            <person name="Land M."/>
            <person name="Hauser L."/>
            <person name="Kyrpides N."/>
            <person name="Ivanova N."/>
            <person name="Mikhailova N."/>
            <person name="Pagani I."/>
            <person name="Ritalahti K.M."/>
            <person name="Loeffler F.E."/>
            <person name="Woyke T."/>
        </authorList>
    </citation>
    <scope>NUCLEOTIDE SEQUENCE [LARGE SCALE GENOMIC DNA]</scope>
    <source>
        <strain evidence="2">ATCC BAA-1886 / DSM 22777 / Buddy</strain>
    </source>
</reference>
<dbReference type="AlphaFoldDB" id="F0RZ89"/>
<sequence length="243" mass="26923">MQTRVIGHQSNLQSLRYTYVLFLLLLVFPCVSAFSSPLAIQTITVGVGRHDFVVKERTLALSAVLTLENEAYTLDIGYRNREPVQDISLYVHHKLAEGIGVVSYFHSSLGTADSILTDLVLGYEQVFTLRKASFTFGFGIQGSASCFPFLEKPLFNASPYLKAKLGYNFFDRCYLTLFSTTNTLFNYACQSISPIVGAELALQLSKEITVGGNFHVQLSDVSPEAVLITSKEVGVYGMYKPKK</sequence>